<dbReference type="InterPro" id="IPR029028">
    <property type="entry name" value="Alpha/beta_knot_MTases"/>
</dbReference>
<dbReference type="InterPro" id="IPR029026">
    <property type="entry name" value="tRNA_m1G_MTases_N"/>
</dbReference>
<evidence type="ECO:0000256" key="3">
    <source>
        <dbReference type="SAM" id="MobiDB-lite"/>
    </source>
</evidence>
<feature type="compositionally biased region" description="Low complexity" evidence="3">
    <location>
        <begin position="1021"/>
        <end position="1048"/>
    </location>
</feature>
<evidence type="ECO:0000313" key="5">
    <source>
        <dbReference type="EMBL" id="WPH02147.1"/>
    </source>
</evidence>
<name>A0AAQ3MC14_9PEZI</name>
<proteinExistence type="predicted"/>
<evidence type="ECO:0000259" key="4">
    <source>
        <dbReference type="Pfam" id="PF00588"/>
    </source>
</evidence>
<dbReference type="SUPFAM" id="SSF75217">
    <property type="entry name" value="alpha/beta knot"/>
    <property type="match status" value="1"/>
</dbReference>
<organism evidence="5 6">
    <name type="scientific">Acrodontium crateriforme</name>
    <dbReference type="NCBI Taxonomy" id="150365"/>
    <lineage>
        <taxon>Eukaryota</taxon>
        <taxon>Fungi</taxon>
        <taxon>Dikarya</taxon>
        <taxon>Ascomycota</taxon>
        <taxon>Pezizomycotina</taxon>
        <taxon>Dothideomycetes</taxon>
        <taxon>Dothideomycetidae</taxon>
        <taxon>Mycosphaerellales</taxon>
        <taxon>Teratosphaeriaceae</taxon>
        <taxon>Acrodontium</taxon>
    </lineage>
</organism>
<reference evidence="5 6" key="1">
    <citation type="submission" date="2023-11" db="EMBL/GenBank/DDBJ databases">
        <title>An acidophilic fungus is an integral part of prey digestion in a carnivorous sundew plant.</title>
        <authorList>
            <person name="Tsai I.J."/>
        </authorList>
    </citation>
    <scope>NUCLEOTIDE SEQUENCE [LARGE SCALE GENOMIC DNA]</scope>
    <source>
        <strain evidence="5">169a</strain>
    </source>
</reference>
<sequence length="1236" mass="138535">MADQRLIARSLLHRLPEEERSKAVVEAINSLKLDQNSFASSSFAVSLLAEHPSDEARSHLLDHLVRYVEHGRSDLVISLCAHDASLKTELLGRLVSALKDAAAQAFDYHAEDTVGKFSTEIMPGDSVSSAPLSNGAEPIATKNVLLFTKCAAAVGSSEETKQTLLNAILSFLTSSNESICTTARIVLVSFFSNESVVRSTDARLIWTSVKKLISDQKESFHSNIGFDIWLRWVANRSSSLHLWFEPLYWQLLRDGLKCNDSERRKQCLGILRQSIVVAASKEEFRYMVCSETVSQKQANVISAQYDRFLTIFETIILGRYYNQILACEDDLNLLASSASLVQSKWLFTLLEAGFTPKMQESNKKFLGNWIMQSNIHPDEPHEFIQFFKQSFLPWATQGSLFTSSIQKFDGELRSMHGDKLASYIRQLLQKANLDIETKNDLVEALLDLLTNKRRGNFPYASVFVLDGLSRAFESTPELRIDPEQLEQIIKLSSWTSLPEVSRDFIYLRCLKLCADISNQSPDMVKNSSISDPRTQWQNILQTCRALPGNSPIEFGEPVASWGKNSFSSRDVQEKETAEKIREIRNKLDSVDSIPTLKENFCTLLQDVFDDLVYLEYPRRVLIDFVSLALEPRLVHFAVRDEALSAAIGDIVANLQGLYAFKAFLFTPVVTAIRRVVLSTPEAVEKLFLESTIVDLTKRLPEPTLDLQLEDLTTHMIQSISPEMRVFDYRYYFGDRASVGHAALLDLVSRLYENHPHLVWKILNNLKDRWVNQKVPPPIVTTWKSTVQLQVMLLCCEQVVPSTDPSQIAELLDSVHYILSIEPLPRYRYLLGWMLARIYLTPTADKQRILKQLRSTDHHSNPKYMAALLKIAVVLARVDGVSRQFAKSVASVCFPLAASSKIIIRHEAQWQIPILMDHAKENGWIELVEDSSFVALNEYIRSREKFDDPPLERKLDQLDPIGDNTLTVLADGKWFGLDNIESPLCTREDFIELYRRDESAFDSSHPITSSCLTLGEPVSKPNSSEKSNESNSSNQAATASATTSTNETRALQTKGKAYLANALDAAEDSDSKARLRNNDLIVVGSLVDNPYNLGGLSRVSEIFGAGELHIQNKNVMSSKDFINVAVSSHVHLPIQPLSLTALPSFLAAKRDDEGYTIVGIEQTDRSVLLGAKECVLPRKVVLVVGSEKEGIPADVLGECGMLVEIPQVGVTRSLNVQTAVGIVLFEYARQHRGEVKA</sequence>
<dbReference type="PANTHER" id="PTHR12029">
    <property type="entry name" value="RNA METHYLTRANSFERASE"/>
    <property type="match status" value="1"/>
</dbReference>
<dbReference type="GO" id="GO:0016423">
    <property type="term" value="F:tRNA (guanine) methyltransferase activity"/>
    <property type="evidence" value="ECO:0007669"/>
    <property type="project" value="InterPro"/>
</dbReference>
<keyword evidence="2" id="KW-0808">Transferase</keyword>
<dbReference type="CDD" id="cd18091">
    <property type="entry name" value="SpoU-like_TRM3-like"/>
    <property type="match status" value="1"/>
</dbReference>
<dbReference type="PANTHER" id="PTHR12029:SF11">
    <property type="entry name" value="METHYLTRANSFERASE TARBP1-RELATED"/>
    <property type="match status" value="1"/>
</dbReference>
<keyword evidence="6" id="KW-1185">Reference proteome</keyword>
<feature type="region of interest" description="Disordered" evidence="3">
    <location>
        <begin position="1011"/>
        <end position="1048"/>
    </location>
</feature>
<protein>
    <recommendedName>
        <fullName evidence="4">tRNA/rRNA methyltransferase SpoU type domain-containing protein</fullName>
    </recommendedName>
</protein>
<evidence type="ECO:0000256" key="2">
    <source>
        <dbReference type="ARBA" id="ARBA00022679"/>
    </source>
</evidence>
<keyword evidence="1" id="KW-0489">Methyltransferase</keyword>
<gene>
    <name evidence="5" type="ORF">R9X50_00500200</name>
</gene>
<accession>A0AAQ3MC14</accession>
<dbReference type="InterPro" id="IPR016024">
    <property type="entry name" value="ARM-type_fold"/>
</dbReference>
<evidence type="ECO:0000256" key="1">
    <source>
        <dbReference type="ARBA" id="ARBA00022603"/>
    </source>
</evidence>
<evidence type="ECO:0000313" key="6">
    <source>
        <dbReference type="Proteomes" id="UP001303373"/>
    </source>
</evidence>
<dbReference type="GO" id="GO:0003723">
    <property type="term" value="F:RNA binding"/>
    <property type="evidence" value="ECO:0007669"/>
    <property type="project" value="InterPro"/>
</dbReference>
<dbReference type="InterPro" id="IPR001537">
    <property type="entry name" value="SpoU_MeTrfase"/>
</dbReference>
<dbReference type="GO" id="GO:0030488">
    <property type="term" value="P:tRNA methylation"/>
    <property type="evidence" value="ECO:0007669"/>
    <property type="project" value="InterPro"/>
</dbReference>
<dbReference type="InterPro" id="IPR044748">
    <property type="entry name" value="Trm3/TARBP1_C"/>
</dbReference>
<dbReference type="Pfam" id="PF00588">
    <property type="entry name" value="SpoU_methylase"/>
    <property type="match status" value="1"/>
</dbReference>
<dbReference type="Proteomes" id="UP001303373">
    <property type="component" value="Chromosome 7"/>
</dbReference>
<feature type="domain" description="tRNA/rRNA methyltransferase SpoU type" evidence="4">
    <location>
        <begin position="1079"/>
        <end position="1224"/>
    </location>
</feature>
<dbReference type="InterPro" id="IPR045330">
    <property type="entry name" value="TRM3/TARBP1"/>
</dbReference>
<dbReference type="SUPFAM" id="SSF48371">
    <property type="entry name" value="ARM repeat"/>
    <property type="match status" value="1"/>
</dbReference>
<dbReference type="EMBL" id="CP138586">
    <property type="protein sequence ID" value="WPH02147.1"/>
    <property type="molecule type" value="Genomic_DNA"/>
</dbReference>
<dbReference type="AlphaFoldDB" id="A0AAQ3MC14"/>
<dbReference type="Gene3D" id="3.40.1280.10">
    <property type="match status" value="1"/>
</dbReference>